<reference evidence="2" key="1">
    <citation type="submission" date="2019-12" db="EMBL/GenBank/DDBJ databases">
        <title>Genome sequencing and annotation of Brassica cretica.</title>
        <authorList>
            <person name="Studholme D.J."/>
            <person name="Sarris P.F."/>
        </authorList>
    </citation>
    <scope>NUCLEOTIDE SEQUENCE</scope>
    <source>
        <strain evidence="2">PFS-102/07</strain>
        <tissue evidence="2">Leaf</tissue>
    </source>
</reference>
<comment type="caution">
    <text evidence="2">The sequence shown here is derived from an EMBL/GenBank/DDBJ whole genome shotgun (WGS) entry which is preliminary data.</text>
</comment>
<protein>
    <submittedName>
        <fullName evidence="2">Uncharacterized protein</fullName>
    </submittedName>
</protein>
<gene>
    <name evidence="2" type="ORF">F2Q70_00039516</name>
</gene>
<sequence>MIAQVDDSWLEVGSNTGVFDSFSLGLFDDRAKIILRVAHAVGCMRFKPELVSQIIRLFWYAVLTWSLVGVFVRVADFVVLFFVRVGTRSCEDDLDTSTVTRISVATMSYGQMSIDVRTDVSIVGSAQLSVNELGVSIDERMLLSIDVDLFSLRIMRSKSAGSEKNRIFSCCFWYCWTYT</sequence>
<keyword evidence="1" id="KW-1133">Transmembrane helix</keyword>
<evidence type="ECO:0000256" key="1">
    <source>
        <dbReference type="SAM" id="Phobius"/>
    </source>
</evidence>
<keyword evidence="1" id="KW-0472">Membrane</keyword>
<proteinExistence type="predicted"/>
<name>A0A8S9K9R3_BRACR</name>
<organism evidence="2">
    <name type="scientific">Brassica cretica</name>
    <name type="common">Mustard</name>
    <dbReference type="NCBI Taxonomy" id="69181"/>
    <lineage>
        <taxon>Eukaryota</taxon>
        <taxon>Viridiplantae</taxon>
        <taxon>Streptophyta</taxon>
        <taxon>Embryophyta</taxon>
        <taxon>Tracheophyta</taxon>
        <taxon>Spermatophyta</taxon>
        <taxon>Magnoliopsida</taxon>
        <taxon>eudicotyledons</taxon>
        <taxon>Gunneridae</taxon>
        <taxon>Pentapetalae</taxon>
        <taxon>rosids</taxon>
        <taxon>malvids</taxon>
        <taxon>Brassicales</taxon>
        <taxon>Brassicaceae</taxon>
        <taxon>Brassiceae</taxon>
        <taxon>Brassica</taxon>
    </lineage>
</organism>
<evidence type="ECO:0000313" key="2">
    <source>
        <dbReference type="EMBL" id="KAF2590308.1"/>
    </source>
</evidence>
<dbReference type="AlphaFoldDB" id="A0A8S9K9R3"/>
<accession>A0A8S9K9R3</accession>
<keyword evidence="1" id="KW-0812">Transmembrane</keyword>
<dbReference type="EMBL" id="QGKY02000190">
    <property type="protein sequence ID" value="KAF2590308.1"/>
    <property type="molecule type" value="Genomic_DNA"/>
</dbReference>
<feature type="transmembrane region" description="Helical" evidence="1">
    <location>
        <begin position="57"/>
        <end position="83"/>
    </location>
</feature>